<protein>
    <submittedName>
        <fullName evidence="2">Helicase</fullName>
    </submittedName>
</protein>
<dbReference type="AlphaFoldDB" id="A0A2H0VDC9"/>
<dbReference type="Pfam" id="PF13482">
    <property type="entry name" value="RNase_H_2"/>
    <property type="match status" value="1"/>
</dbReference>
<keyword evidence="2" id="KW-0378">Hydrolase</keyword>
<name>A0A2H0VDC9_9BACT</name>
<evidence type="ECO:0000259" key="1">
    <source>
        <dbReference type="Pfam" id="PF13482"/>
    </source>
</evidence>
<organism evidence="2 3">
    <name type="scientific">Candidatus Doudnabacteria bacterium CG10_big_fil_rev_8_21_14_0_10_41_10</name>
    <dbReference type="NCBI Taxonomy" id="1974551"/>
    <lineage>
        <taxon>Bacteria</taxon>
        <taxon>Candidatus Doudnaibacteriota</taxon>
    </lineage>
</organism>
<dbReference type="Proteomes" id="UP000230557">
    <property type="component" value="Unassembled WGS sequence"/>
</dbReference>
<reference evidence="3" key="1">
    <citation type="submission" date="2017-09" db="EMBL/GenBank/DDBJ databases">
        <title>Depth-based differentiation of microbial function through sediment-hosted aquifers and enrichment of novel symbionts in the deep terrestrial subsurface.</title>
        <authorList>
            <person name="Probst A.J."/>
            <person name="Ladd B."/>
            <person name="Jarett J.K."/>
            <person name="Geller-Mcgrath D.E."/>
            <person name="Sieber C.M.K."/>
            <person name="Emerson J.B."/>
            <person name="Anantharaman K."/>
            <person name="Thomas B.C."/>
            <person name="Malmstrom R."/>
            <person name="Stieglmeier M."/>
            <person name="Klingl A."/>
            <person name="Woyke T."/>
            <person name="Ryan C.M."/>
            <person name="Banfield J.F."/>
        </authorList>
    </citation>
    <scope>NUCLEOTIDE SEQUENCE [LARGE SCALE GENOMIC DNA]</scope>
</reference>
<dbReference type="EMBL" id="PFAJ01000043">
    <property type="protein sequence ID" value="PIR97118.1"/>
    <property type="molecule type" value="Genomic_DNA"/>
</dbReference>
<comment type="caution">
    <text evidence="2">The sequence shown here is derived from an EMBL/GenBank/DDBJ whole genome shotgun (WGS) entry which is preliminary data.</text>
</comment>
<keyword evidence="2" id="KW-0547">Nucleotide-binding</keyword>
<feature type="domain" description="YprB ribonuclease H-like" evidence="1">
    <location>
        <begin position="32"/>
        <end position="163"/>
    </location>
</feature>
<keyword evidence="2" id="KW-0347">Helicase</keyword>
<dbReference type="InterPro" id="IPR036397">
    <property type="entry name" value="RNaseH_sf"/>
</dbReference>
<dbReference type="InterPro" id="IPR012337">
    <property type="entry name" value="RNaseH-like_sf"/>
</dbReference>
<proteinExistence type="predicted"/>
<keyword evidence="2" id="KW-0067">ATP-binding</keyword>
<dbReference type="SUPFAM" id="SSF53098">
    <property type="entry name" value="Ribonuclease H-like"/>
    <property type="match status" value="1"/>
</dbReference>
<dbReference type="GO" id="GO:0004386">
    <property type="term" value="F:helicase activity"/>
    <property type="evidence" value="ECO:0007669"/>
    <property type="project" value="UniProtKB-KW"/>
</dbReference>
<sequence>MINQKLKFVLNKIVFDLETQKSFSEVGGRNKNHLLKVSVGVAYSYQKNKFLVFEESSIHKLGEMLQEADLVIGYNSIGFDYEVLKPYLNYDPATLPTLDLLVEIEKVLGHRVGLDSVAQATLNSSKIASGLDAVRFWKTGQIEKLKKYCVEDVKITRNIYDYAVREGKLFYKDFFDKREFKIFLPEFEAKQNKQKQTSLF</sequence>
<gene>
    <name evidence="2" type="ORF">COT91_03075</name>
</gene>
<dbReference type="InterPro" id="IPR038720">
    <property type="entry name" value="YprB_RNase_H-like_dom"/>
</dbReference>
<evidence type="ECO:0000313" key="2">
    <source>
        <dbReference type="EMBL" id="PIR97118.1"/>
    </source>
</evidence>
<evidence type="ECO:0000313" key="3">
    <source>
        <dbReference type="Proteomes" id="UP000230557"/>
    </source>
</evidence>
<dbReference type="Gene3D" id="3.30.420.10">
    <property type="entry name" value="Ribonuclease H-like superfamily/Ribonuclease H"/>
    <property type="match status" value="1"/>
</dbReference>
<accession>A0A2H0VDC9</accession>
<dbReference type="GO" id="GO:0003676">
    <property type="term" value="F:nucleic acid binding"/>
    <property type="evidence" value="ECO:0007669"/>
    <property type="project" value="InterPro"/>
</dbReference>